<comment type="caution">
    <text evidence="3">The sequence shown here is derived from an EMBL/GenBank/DDBJ whole genome shotgun (WGS) entry which is preliminary data.</text>
</comment>
<dbReference type="PANTHER" id="PTHR48154:SF1">
    <property type="entry name" value="PROTEIN, PUTATIVE-RELATED"/>
    <property type="match status" value="1"/>
</dbReference>
<feature type="coiled-coil region" evidence="1">
    <location>
        <begin position="148"/>
        <end position="203"/>
    </location>
</feature>
<dbReference type="EMBL" id="JAMSHJ010000002">
    <property type="protein sequence ID" value="KAI5434776.1"/>
    <property type="molecule type" value="Genomic_DNA"/>
</dbReference>
<organism evidence="3 4">
    <name type="scientific">Pisum sativum</name>
    <name type="common">Garden pea</name>
    <name type="synonym">Lathyrus oleraceus</name>
    <dbReference type="NCBI Taxonomy" id="3888"/>
    <lineage>
        <taxon>Eukaryota</taxon>
        <taxon>Viridiplantae</taxon>
        <taxon>Streptophyta</taxon>
        <taxon>Embryophyta</taxon>
        <taxon>Tracheophyta</taxon>
        <taxon>Spermatophyta</taxon>
        <taxon>Magnoliopsida</taxon>
        <taxon>eudicotyledons</taxon>
        <taxon>Gunneridae</taxon>
        <taxon>Pentapetalae</taxon>
        <taxon>rosids</taxon>
        <taxon>fabids</taxon>
        <taxon>Fabales</taxon>
        <taxon>Fabaceae</taxon>
        <taxon>Papilionoideae</taxon>
        <taxon>50 kb inversion clade</taxon>
        <taxon>NPAAA clade</taxon>
        <taxon>Hologalegina</taxon>
        <taxon>IRL clade</taxon>
        <taxon>Fabeae</taxon>
        <taxon>Lathyrus</taxon>
    </lineage>
</organism>
<evidence type="ECO:0000313" key="3">
    <source>
        <dbReference type="EMBL" id="KAI5434776.1"/>
    </source>
</evidence>
<feature type="domain" description="DUF7745" evidence="2">
    <location>
        <begin position="2"/>
        <end position="45"/>
    </location>
</feature>
<dbReference type="Proteomes" id="UP001058974">
    <property type="component" value="Chromosome 2"/>
</dbReference>
<keyword evidence="4" id="KW-1185">Reference proteome</keyword>
<evidence type="ECO:0000259" key="2">
    <source>
        <dbReference type="Pfam" id="PF24924"/>
    </source>
</evidence>
<evidence type="ECO:0000256" key="1">
    <source>
        <dbReference type="SAM" id="Coils"/>
    </source>
</evidence>
<name>A0A9D4YDW5_PEA</name>
<dbReference type="Gramene" id="Psat02G0155400-T1">
    <property type="protein sequence ID" value="KAI5434776.1"/>
    <property type="gene ID" value="KIW84_021554"/>
</dbReference>
<protein>
    <recommendedName>
        <fullName evidence="2">DUF7745 domain-containing protein</fullName>
    </recommendedName>
</protein>
<reference evidence="3 4" key="1">
    <citation type="journal article" date="2022" name="Nat. Genet.">
        <title>Improved pea reference genome and pan-genome highlight genomic features and evolutionary characteristics.</title>
        <authorList>
            <person name="Yang T."/>
            <person name="Liu R."/>
            <person name="Luo Y."/>
            <person name="Hu S."/>
            <person name="Wang D."/>
            <person name="Wang C."/>
            <person name="Pandey M.K."/>
            <person name="Ge S."/>
            <person name="Xu Q."/>
            <person name="Li N."/>
            <person name="Li G."/>
            <person name="Huang Y."/>
            <person name="Saxena R.K."/>
            <person name="Ji Y."/>
            <person name="Li M."/>
            <person name="Yan X."/>
            <person name="He Y."/>
            <person name="Liu Y."/>
            <person name="Wang X."/>
            <person name="Xiang C."/>
            <person name="Varshney R.K."/>
            <person name="Ding H."/>
            <person name="Gao S."/>
            <person name="Zong X."/>
        </authorList>
    </citation>
    <scope>NUCLEOTIDE SEQUENCE [LARGE SCALE GENOMIC DNA]</scope>
    <source>
        <strain evidence="3 4">cv. Zhongwan 6</strain>
    </source>
</reference>
<dbReference type="PANTHER" id="PTHR48154">
    <property type="entry name" value="PROTEIN, PUTATIVE-RELATED"/>
    <property type="match status" value="1"/>
</dbReference>
<accession>A0A9D4YDW5</accession>
<evidence type="ECO:0000313" key="4">
    <source>
        <dbReference type="Proteomes" id="UP001058974"/>
    </source>
</evidence>
<proteinExistence type="predicted"/>
<gene>
    <name evidence="3" type="ORF">KIW84_021554</name>
</gene>
<dbReference type="InterPro" id="IPR056647">
    <property type="entry name" value="DUF7745"/>
</dbReference>
<sequence>MEVRNVIMSCGEFRNVPLVGTKGCINYNPVLSLRQLGFVMKGKPLEAEDGAVLGKKFAIAMPDYTDWVKKRVETLLLPYDRMEPLQEQPPLILAESVPAEHYKQALMENRRLREKEQDTQMELYKAKADGLNLAHQLRGVEGEDANRLRSKKRSYEEMESMLDAEHRECLRLQRAEASYQKKIRDLEKQLRDKDVQLKKEVDLRQASENYLGGEVMELRRQLKEKITPLPECSECTLLIDQCQYLKTLIPEDHKVVGVSFCSRLLCTCCSLVAAGVLVRDFSLWFLCLGRIADQRPHRYSTRLNHQRNMDQVQAELAEMRANMAHFMHMMQGVAQGQEELRALVQRQEAVIPPANQALQEGGPINDNATAVVPVNNYAIGDKLRGIRINGQPIAPETANARVVRAPARNQAPIVDRQKDMFTLLSEDEDILGRVDERDRKVEALAEKIRAMECTIF</sequence>
<keyword evidence="1" id="KW-0175">Coiled coil</keyword>
<dbReference type="AlphaFoldDB" id="A0A9D4YDW5"/>
<dbReference type="Pfam" id="PF24924">
    <property type="entry name" value="DUF7745"/>
    <property type="match status" value="1"/>
</dbReference>